<evidence type="ECO:0000313" key="2">
    <source>
        <dbReference type="EMBL" id="CAI2359013.1"/>
    </source>
</evidence>
<feature type="compositionally biased region" description="Polar residues" evidence="1">
    <location>
        <begin position="46"/>
        <end position="57"/>
    </location>
</feature>
<keyword evidence="3" id="KW-1185">Reference proteome</keyword>
<accession>A0AAD1TZL0</accession>
<reference evidence="2" key="1">
    <citation type="submission" date="2023-07" db="EMBL/GenBank/DDBJ databases">
        <authorList>
            <consortium name="AG Swart"/>
            <person name="Singh M."/>
            <person name="Singh A."/>
            <person name="Seah K."/>
            <person name="Emmerich C."/>
        </authorList>
    </citation>
    <scope>NUCLEOTIDE SEQUENCE</scope>
    <source>
        <strain evidence="2">DP1</strain>
    </source>
</reference>
<feature type="compositionally biased region" description="Basic and acidic residues" evidence="1">
    <location>
        <begin position="101"/>
        <end position="112"/>
    </location>
</feature>
<dbReference type="AlphaFoldDB" id="A0AAD1TZL0"/>
<feature type="region of interest" description="Disordered" evidence="1">
    <location>
        <begin position="1"/>
        <end position="20"/>
    </location>
</feature>
<organism evidence="2 3">
    <name type="scientific">Euplotes crassus</name>
    <dbReference type="NCBI Taxonomy" id="5936"/>
    <lineage>
        <taxon>Eukaryota</taxon>
        <taxon>Sar</taxon>
        <taxon>Alveolata</taxon>
        <taxon>Ciliophora</taxon>
        <taxon>Intramacronucleata</taxon>
        <taxon>Spirotrichea</taxon>
        <taxon>Hypotrichia</taxon>
        <taxon>Euplotida</taxon>
        <taxon>Euplotidae</taxon>
        <taxon>Moneuplotes</taxon>
    </lineage>
</organism>
<sequence>MSSIAHSFPDKKPEPSIEDYSVKMPQINTQPVNFCFSYDMQKSGDHSTSTSKISHPSPQKGKVRKVNKNMIKFKKRKKNKTHLSNPMHLKEDFQSITTDEELPKMQRVEKEFTSASKKKPKKQRVENLSALSVSANNITPTVEKPYPRTYS</sequence>
<dbReference type="Proteomes" id="UP001295684">
    <property type="component" value="Unassembled WGS sequence"/>
</dbReference>
<evidence type="ECO:0000313" key="3">
    <source>
        <dbReference type="Proteomes" id="UP001295684"/>
    </source>
</evidence>
<feature type="compositionally biased region" description="Basic residues" evidence="1">
    <location>
        <begin position="61"/>
        <end position="81"/>
    </location>
</feature>
<feature type="region of interest" description="Disordered" evidence="1">
    <location>
        <begin position="38"/>
        <end position="151"/>
    </location>
</feature>
<name>A0AAD1TZL0_EUPCR</name>
<evidence type="ECO:0000256" key="1">
    <source>
        <dbReference type="SAM" id="MobiDB-lite"/>
    </source>
</evidence>
<dbReference type="EMBL" id="CAMPGE010000276">
    <property type="protein sequence ID" value="CAI2359013.1"/>
    <property type="molecule type" value="Genomic_DNA"/>
</dbReference>
<comment type="caution">
    <text evidence="2">The sequence shown here is derived from an EMBL/GenBank/DDBJ whole genome shotgun (WGS) entry which is preliminary data.</text>
</comment>
<protein>
    <submittedName>
        <fullName evidence="2">Uncharacterized protein</fullName>
    </submittedName>
</protein>
<gene>
    <name evidence="2" type="ORF">ECRASSUSDP1_LOCUS298</name>
</gene>
<proteinExistence type="predicted"/>
<feature type="compositionally biased region" description="Polar residues" evidence="1">
    <location>
        <begin position="129"/>
        <end position="140"/>
    </location>
</feature>